<evidence type="ECO:0000256" key="3">
    <source>
        <dbReference type="ARBA" id="ARBA00022801"/>
    </source>
</evidence>
<dbReference type="GO" id="GO:0006508">
    <property type="term" value="P:proteolysis"/>
    <property type="evidence" value="ECO:0007669"/>
    <property type="project" value="UniProtKB-KW"/>
</dbReference>
<dbReference type="SUPFAM" id="SSF55486">
    <property type="entry name" value="Metalloproteases ('zincins'), catalytic domain"/>
    <property type="match status" value="1"/>
</dbReference>
<sequence>MKISVRQLPGSILLTFLSVVASALPAAAQQLRSQQDVWRLDRSEPITYFISEGSPESGFKEGDRTLAEWALQAWGRQADPPVDVAPGPEASATIRIYWVPAGAGLYGEMRGRMVNGRLAADVFVHPDTEALGLDIAQRARLDPLFRDTVVYLTCVHELGHAFGLAHTSAFADIMYSFQYGGDFVAYFMRFREQLEAWNDIQQASPFSAADSDVFRALYP</sequence>
<accession>A0A381URT1</accession>
<evidence type="ECO:0000313" key="6">
    <source>
        <dbReference type="EMBL" id="SVA30800.1"/>
    </source>
</evidence>
<dbReference type="InterPro" id="IPR001818">
    <property type="entry name" value="Pept_M10_metallopeptidase"/>
</dbReference>
<dbReference type="EMBL" id="UINC01006988">
    <property type="protein sequence ID" value="SVA30800.1"/>
    <property type="molecule type" value="Genomic_DNA"/>
</dbReference>
<name>A0A381URT1_9ZZZZ</name>
<dbReference type="Pfam" id="PF00413">
    <property type="entry name" value="Peptidase_M10"/>
    <property type="match status" value="1"/>
</dbReference>
<proteinExistence type="predicted"/>
<evidence type="ECO:0000256" key="2">
    <source>
        <dbReference type="ARBA" id="ARBA00022723"/>
    </source>
</evidence>
<evidence type="ECO:0000259" key="5">
    <source>
        <dbReference type="SMART" id="SM00235"/>
    </source>
</evidence>
<reference evidence="6" key="1">
    <citation type="submission" date="2018-05" db="EMBL/GenBank/DDBJ databases">
        <authorList>
            <person name="Lanie J.A."/>
            <person name="Ng W.-L."/>
            <person name="Kazmierczak K.M."/>
            <person name="Andrzejewski T.M."/>
            <person name="Davidsen T.M."/>
            <person name="Wayne K.J."/>
            <person name="Tettelin H."/>
            <person name="Glass J.I."/>
            <person name="Rusch D."/>
            <person name="Podicherti R."/>
            <person name="Tsui H.-C.T."/>
            <person name="Winkler M.E."/>
        </authorList>
    </citation>
    <scope>NUCLEOTIDE SEQUENCE</scope>
</reference>
<keyword evidence="4" id="KW-0862">Zinc</keyword>
<dbReference type="GO" id="GO:0008270">
    <property type="term" value="F:zinc ion binding"/>
    <property type="evidence" value="ECO:0007669"/>
    <property type="project" value="InterPro"/>
</dbReference>
<dbReference type="InterPro" id="IPR006026">
    <property type="entry name" value="Peptidase_Metallo"/>
</dbReference>
<dbReference type="GO" id="GO:0031012">
    <property type="term" value="C:extracellular matrix"/>
    <property type="evidence" value="ECO:0007669"/>
    <property type="project" value="InterPro"/>
</dbReference>
<keyword evidence="3" id="KW-0378">Hydrolase</keyword>
<protein>
    <recommendedName>
        <fullName evidence="5">Peptidase metallopeptidase domain-containing protein</fullName>
    </recommendedName>
</protein>
<keyword evidence="2" id="KW-0479">Metal-binding</keyword>
<dbReference type="GO" id="GO:0004222">
    <property type="term" value="F:metalloendopeptidase activity"/>
    <property type="evidence" value="ECO:0007669"/>
    <property type="project" value="InterPro"/>
</dbReference>
<dbReference type="Gene3D" id="3.40.390.10">
    <property type="entry name" value="Collagenase (Catalytic Domain)"/>
    <property type="match status" value="1"/>
</dbReference>
<organism evidence="6">
    <name type="scientific">marine metagenome</name>
    <dbReference type="NCBI Taxonomy" id="408172"/>
    <lineage>
        <taxon>unclassified sequences</taxon>
        <taxon>metagenomes</taxon>
        <taxon>ecological metagenomes</taxon>
    </lineage>
</organism>
<evidence type="ECO:0000256" key="1">
    <source>
        <dbReference type="ARBA" id="ARBA00022670"/>
    </source>
</evidence>
<dbReference type="InterPro" id="IPR024079">
    <property type="entry name" value="MetalloPept_cat_dom_sf"/>
</dbReference>
<dbReference type="SMART" id="SM00235">
    <property type="entry name" value="ZnMc"/>
    <property type="match status" value="1"/>
</dbReference>
<gene>
    <name evidence="6" type="ORF">METZ01_LOCUS83654</name>
</gene>
<dbReference type="AlphaFoldDB" id="A0A381URT1"/>
<feature type="domain" description="Peptidase metallopeptidase" evidence="5">
    <location>
        <begin position="34"/>
        <end position="202"/>
    </location>
</feature>
<evidence type="ECO:0000256" key="4">
    <source>
        <dbReference type="ARBA" id="ARBA00022833"/>
    </source>
</evidence>
<keyword evidence="1" id="KW-0645">Protease</keyword>